<dbReference type="Proteomes" id="UP001499993">
    <property type="component" value="Unassembled WGS sequence"/>
</dbReference>
<dbReference type="RefSeq" id="WP_345555489.1">
    <property type="nucleotide sequence ID" value="NZ_BAABIK010000003.1"/>
</dbReference>
<keyword evidence="2" id="KW-1185">Reference proteome</keyword>
<proteinExistence type="predicted"/>
<dbReference type="Gene3D" id="2.30.110.10">
    <property type="entry name" value="Electron Transport, Fmn-binding Protein, Chain A"/>
    <property type="match status" value="1"/>
</dbReference>
<name>A0ABP9GA81_9ACTN</name>
<dbReference type="InterPro" id="IPR012349">
    <property type="entry name" value="Split_barrel_FMN-bd"/>
</dbReference>
<sequence length="157" mass="16562">MSRPFRATAGMRALNTVVRLAVRIGLPVGRAHVLTVVGRTSGALRSTPVSPVRWNGRRWLVASSGAAAWVANARADGAATLRGRGGSEPVRLVEVGGEDACAALKVFAEEVARGRWLRTRPGSPVHEFAADLPDHPVFEVLGGRGTRSGPKEPGEPD</sequence>
<comment type="caution">
    <text evidence="1">The sequence shown here is derived from an EMBL/GenBank/DDBJ whole genome shotgun (WGS) entry which is preliminary data.</text>
</comment>
<dbReference type="InterPro" id="IPR004378">
    <property type="entry name" value="F420H2_quin_Rdtase"/>
</dbReference>
<accession>A0ABP9GA81</accession>
<dbReference type="EMBL" id="BAABIK010000003">
    <property type="protein sequence ID" value="GAA4930457.1"/>
    <property type="molecule type" value="Genomic_DNA"/>
</dbReference>
<gene>
    <name evidence="1" type="ORF">GCM10023224_07690</name>
</gene>
<protein>
    <recommendedName>
        <fullName evidence="3">Deazaflavin-dependent oxidoreductase, nitroreductase family</fullName>
    </recommendedName>
</protein>
<evidence type="ECO:0000313" key="2">
    <source>
        <dbReference type="Proteomes" id="UP001499993"/>
    </source>
</evidence>
<evidence type="ECO:0008006" key="3">
    <source>
        <dbReference type="Google" id="ProtNLM"/>
    </source>
</evidence>
<dbReference type="Pfam" id="PF04075">
    <property type="entry name" value="F420H2_quin_red"/>
    <property type="match status" value="1"/>
</dbReference>
<organism evidence="1 2">
    <name type="scientific">Streptomonospora halophila</name>
    <dbReference type="NCBI Taxonomy" id="427369"/>
    <lineage>
        <taxon>Bacteria</taxon>
        <taxon>Bacillati</taxon>
        <taxon>Actinomycetota</taxon>
        <taxon>Actinomycetes</taxon>
        <taxon>Streptosporangiales</taxon>
        <taxon>Nocardiopsidaceae</taxon>
        <taxon>Streptomonospora</taxon>
    </lineage>
</organism>
<reference evidence="2" key="1">
    <citation type="journal article" date="2019" name="Int. J. Syst. Evol. Microbiol.">
        <title>The Global Catalogue of Microorganisms (GCM) 10K type strain sequencing project: providing services to taxonomists for standard genome sequencing and annotation.</title>
        <authorList>
            <consortium name="The Broad Institute Genomics Platform"/>
            <consortium name="The Broad Institute Genome Sequencing Center for Infectious Disease"/>
            <person name="Wu L."/>
            <person name="Ma J."/>
        </authorList>
    </citation>
    <scope>NUCLEOTIDE SEQUENCE [LARGE SCALE GENOMIC DNA]</scope>
    <source>
        <strain evidence="2">JCM 18123</strain>
    </source>
</reference>
<evidence type="ECO:0000313" key="1">
    <source>
        <dbReference type="EMBL" id="GAA4930457.1"/>
    </source>
</evidence>